<keyword evidence="5 7" id="KW-0472">Membrane</keyword>
<accession>A0A177F4E4</accession>
<protein>
    <recommendedName>
        <fullName evidence="10">Amino acid permease/ SLC12A domain-containing protein</fullName>
    </recommendedName>
</protein>
<dbReference type="GeneID" id="34602688"/>
<evidence type="ECO:0000256" key="4">
    <source>
        <dbReference type="ARBA" id="ARBA00022989"/>
    </source>
</evidence>
<evidence type="ECO:0000256" key="5">
    <source>
        <dbReference type="ARBA" id="ARBA00023136"/>
    </source>
</evidence>
<dbReference type="InterPro" id="IPR004840">
    <property type="entry name" value="Amino_acid_permease_CS"/>
</dbReference>
<evidence type="ECO:0000313" key="9">
    <source>
        <dbReference type="Proteomes" id="UP000077002"/>
    </source>
</evidence>
<feature type="transmembrane region" description="Helical" evidence="7">
    <location>
        <begin position="434"/>
        <end position="455"/>
    </location>
</feature>
<evidence type="ECO:0008006" key="10">
    <source>
        <dbReference type="Google" id="ProtNLM"/>
    </source>
</evidence>
<dbReference type="RefSeq" id="XP_022510154.1">
    <property type="nucleotide sequence ID" value="XM_022657489.1"/>
</dbReference>
<keyword evidence="4 7" id="KW-1133">Transmembrane helix</keyword>
<dbReference type="PROSITE" id="PS00218">
    <property type="entry name" value="AMINO_ACID_PERMEASE_1"/>
    <property type="match status" value="1"/>
</dbReference>
<keyword evidence="3 7" id="KW-0812">Transmembrane</keyword>
<dbReference type="AlphaFoldDB" id="A0A177F4E4"/>
<evidence type="ECO:0000256" key="6">
    <source>
        <dbReference type="SAM" id="MobiDB-lite"/>
    </source>
</evidence>
<feature type="transmembrane region" description="Helical" evidence="7">
    <location>
        <begin position="234"/>
        <end position="258"/>
    </location>
</feature>
<feature type="transmembrane region" description="Helical" evidence="7">
    <location>
        <begin position="42"/>
        <end position="65"/>
    </location>
</feature>
<dbReference type="OrthoDB" id="3900342at2759"/>
<keyword evidence="9" id="KW-1185">Reference proteome</keyword>
<dbReference type="Pfam" id="PF13520">
    <property type="entry name" value="AA_permease_2"/>
    <property type="match status" value="2"/>
</dbReference>
<dbReference type="GO" id="GO:0022857">
    <property type="term" value="F:transmembrane transporter activity"/>
    <property type="evidence" value="ECO:0007669"/>
    <property type="project" value="InterPro"/>
</dbReference>
<evidence type="ECO:0000256" key="3">
    <source>
        <dbReference type="ARBA" id="ARBA00022692"/>
    </source>
</evidence>
<dbReference type="InterPro" id="IPR002293">
    <property type="entry name" value="AA/rel_permease1"/>
</dbReference>
<feature type="transmembrane region" description="Helical" evidence="7">
    <location>
        <begin position="333"/>
        <end position="355"/>
    </location>
</feature>
<dbReference type="Gene3D" id="1.20.1740.10">
    <property type="entry name" value="Amino acid/polyamine transporter I"/>
    <property type="match status" value="1"/>
</dbReference>
<dbReference type="PIRSF" id="PIRSF006060">
    <property type="entry name" value="AA_transporter"/>
    <property type="match status" value="1"/>
</dbReference>
<dbReference type="Proteomes" id="UP000077002">
    <property type="component" value="Unassembled WGS sequence"/>
</dbReference>
<dbReference type="GO" id="GO:0016020">
    <property type="term" value="C:membrane"/>
    <property type="evidence" value="ECO:0007669"/>
    <property type="project" value="UniProtKB-SubCell"/>
</dbReference>
<name>A0A177F4E4_9EURO</name>
<evidence type="ECO:0000256" key="7">
    <source>
        <dbReference type="SAM" id="Phobius"/>
    </source>
</evidence>
<keyword evidence="2" id="KW-0813">Transport</keyword>
<feature type="transmembrane region" description="Helical" evidence="7">
    <location>
        <begin position="162"/>
        <end position="186"/>
    </location>
</feature>
<dbReference type="EMBL" id="LVKK01000059">
    <property type="protein sequence ID" value="OAG38202.1"/>
    <property type="molecule type" value="Genomic_DNA"/>
</dbReference>
<evidence type="ECO:0000313" key="8">
    <source>
        <dbReference type="EMBL" id="OAG38202.1"/>
    </source>
</evidence>
<comment type="caution">
    <text evidence="8">The sequence shown here is derived from an EMBL/GenBank/DDBJ whole genome shotgun (WGS) entry which is preliminary data.</text>
</comment>
<feature type="transmembrane region" description="Helical" evidence="7">
    <location>
        <begin position="361"/>
        <end position="381"/>
    </location>
</feature>
<feature type="transmembrane region" description="Helical" evidence="7">
    <location>
        <begin position="402"/>
        <end position="428"/>
    </location>
</feature>
<reference evidence="8 9" key="1">
    <citation type="submission" date="2016-03" db="EMBL/GenBank/DDBJ databases">
        <title>Draft genome sequence of the Fonsecaea monophora CBS 269.37.</title>
        <authorList>
            <person name="Bombassaro A."/>
            <person name="Vinicius W.A."/>
            <person name="De Hoog S."/>
            <person name="Sun J."/>
            <person name="Souza E.M."/>
            <person name="Raittz R.T."/>
            <person name="Costa F."/>
            <person name="Leao A.C."/>
            <person name="Tadra-Sfeir M.Z."/>
            <person name="Baura V."/>
            <person name="Balsanelli E."/>
            <person name="Pedrosa F.O."/>
            <person name="Moreno L.F."/>
            <person name="Steffens M.B."/>
            <person name="Xi L."/>
            <person name="Bocca A.L."/>
            <person name="Felipe M.S."/>
            <person name="Teixeira M."/>
            <person name="Telles Filho F.Q."/>
            <person name="Azevedo C.M."/>
            <person name="Gomes R."/>
            <person name="Vicente V.A."/>
        </authorList>
    </citation>
    <scope>NUCLEOTIDE SEQUENCE [LARGE SCALE GENOMIC DNA]</scope>
    <source>
        <strain evidence="8 9">CBS 269.37</strain>
    </source>
</reference>
<feature type="transmembrane region" description="Helical" evidence="7">
    <location>
        <begin position="72"/>
        <end position="98"/>
    </location>
</feature>
<dbReference type="GO" id="GO:0006865">
    <property type="term" value="P:amino acid transport"/>
    <property type="evidence" value="ECO:0007669"/>
    <property type="project" value="InterPro"/>
</dbReference>
<organism evidence="8 9">
    <name type="scientific">Fonsecaea monophora</name>
    <dbReference type="NCBI Taxonomy" id="254056"/>
    <lineage>
        <taxon>Eukaryota</taxon>
        <taxon>Fungi</taxon>
        <taxon>Dikarya</taxon>
        <taxon>Ascomycota</taxon>
        <taxon>Pezizomycotina</taxon>
        <taxon>Eurotiomycetes</taxon>
        <taxon>Chaetothyriomycetidae</taxon>
        <taxon>Chaetothyriales</taxon>
        <taxon>Herpotrichiellaceae</taxon>
        <taxon>Fonsecaea</taxon>
    </lineage>
</organism>
<feature type="transmembrane region" description="Helical" evidence="7">
    <location>
        <begin position="118"/>
        <end position="142"/>
    </location>
</feature>
<evidence type="ECO:0000256" key="2">
    <source>
        <dbReference type="ARBA" id="ARBA00022448"/>
    </source>
</evidence>
<gene>
    <name evidence="8" type="ORF">AYO21_07535</name>
</gene>
<feature type="transmembrane region" description="Helical" evidence="7">
    <location>
        <begin position="192"/>
        <end position="213"/>
    </location>
</feature>
<evidence type="ECO:0000256" key="1">
    <source>
        <dbReference type="ARBA" id="ARBA00004141"/>
    </source>
</evidence>
<sequence length="495" mass="53536">MADKNENPELATESEASESGGNFINASGHAQELSRNFSLVSLAGVGLVVGNVWPAIGGSILVAIFNGGPPGVLYEFLVVSVFYWIVAACIAELASAIPSSAGVYHWASVTPGKRWGRVVGFFAGWWNCLAWILGAASMTSIFSNTVVQMYALKHPDFVSQPWHVFVTYVIVTWIACPIVCFFNTAMPHLNNVGIFFVLAGFLITIIVVTVMPGQDGRPGHASSSFVWTEWTADIGYPNGMSIGFITGFSYLIAILYAINDYDALFDSPYPIAEIYRQATGSANGAIGLLTLVLICIGICVCGLYITCGRTLWALSRDGATPFPKILGTVSQRLGMPFNSTIVSAILVTILGAIYVGSTTAFNAFVGSFVLLSSSSYIAAILPHLLTKRRNIQVYGPFHLKGALGFVFNFIACAYMMVWFVIYCFPYYLPTDAQTMNYACLIWGGFTIFVAAWWFLGARKGYQGPPMITDGGKVHVADTLKKVDLQAVRNNSLKGA</sequence>
<dbReference type="PANTHER" id="PTHR45649:SF27">
    <property type="entry name" value="CHOLINE TRANSPORTER (EUROFUNG)"/>
    <property type="match status" value="1"/>
</dbReference>
<proteinExistence type="predicted"/>
<dbReference type="PANTHER" id="PTHR45649">
    <property type="entry name" value="AMINO-ACID PERMEASE BAT1"/>
    <property type="match status" value="1"/>
</dbReference>
<comment type="subcellular location">
    <subcellularLocation>
        <location evidence="1">Membrane</location>
        <topology evidence="1">Multi-pass membrane protein</topology>
    </subcellularLocation>
</comment>
<feature type="transmembrane region" description="Helical" evidence="7">
    <location>
        <begin position="285"/>
        <end position="312"/>
    </location>
</feature>
<feature type="region of interest" description="Disordered" evidence="6">
    <location>
        <begin position="1"/>
        <end position="21"/>
    </location>
</feature>